<reference evidence="3" key="1">
    <citation type="submission" date="2022-10" db="EMBL/GenBank/DDBJ databases">
        <title>Tapping the CABI collections for fungal endophytes: first genome assemblies for Collariella, Neodidymelliopsis, Ascochyta clinopodiicola, Didymella pomorum, Didymosphaeria variabile, Neocosmospora piperis and Neocucurbitaria cava.</title>
        <authorList>
            <person name="Hill R."/>
        </authorList>
    </citation>
    <scope>NUCLEOTIDE SEQUENCE</scope>
    <source>
        <strain evidence="3">IMI 355091</strain>
    </source>
</reference>
<evidence type="ECO:0000259" key="2">
    <source>
        <dbReference type="Pfam" id="PF06110"/>
    </source>
</evidence>
<dbReference type="InterPro" id="IPR045108">
    <property type="entry name" value="TXNDC17-like"/>
</dbReference>
<dbReference type="Proteomes" id="UP001140510">
    <property type="component" value="Unassembled WGS sequence"/>
</dbReference>
<comment type="similarity">
    <text evidence="1">Belongs to the thioredoxin family.</text>
</comment>
<evidence type="ECO:0000313" key="4">
    <source>
        <dbReference type="Proteomes" id="UP001140510"/>
    </source>
</evidence>
<dbReference type="EMBL" id="JAPEVA010000018">
    <property type="protein sequence ID" value="KAJ4407887.1"/>
    <property type="molecule type" value="Genomic_DNA"/>
</dbReference>
<evidence type="ECO:0000256" key="1">
    <source>
        <dbReference type="ARBA" id="ARBA00008987"/>
    </source>
</evidence>
<accession>A0A9W8ZG25</accession>
<comment type="caution">
    <text evidence="3">The sequence shown here is derived from an EMBL/GenBank/DDBJ whole genome shotgun (WGS) entry which is preliminary data.</text>
</comment>
<keyword evidence="4" id="KW-1185">Reference proteome</keyword>
<evidence type="ECO:0000313" key="3">
    <source>
        <dbReference type="EMBL" id="KAJ4407887.1"/>
    </source>
</evidence>
<dbReference type="SUPFAM" id="SSF52833">
    <property type="entry name" value="Thioredoxin-like"/>
    <property type="match status" value="1"/>
</dbReference>
<dbReference type="AlphaFoldDB" id="A0A9W8ZG25"/>
<feature type="domain" description="Thioredoxin" evidence="2">
    <location>
        <begin position="22"/>
        <end position="102"/>
    </location>
</feature>
<name>A0A9W8ZG25_9PLEO</name>
<dbReference type="PANTHER" id="PTHR12452">
    <property type="entry name" value="42-9-9 PROTEIN-RELATED"/>
    <property type="match status" value="1"/>
</dbReference>
<protein>
    <recommendedName>
        <fullName evidence="2">Thioredoxin domain-containing protein</fullName>
    </recommendedName>
</protein>
<dbReference type="InterPro" id="IPR036249">
    <property type="entry name" value="Thioredoxin-like_sf"/>
</dbReference>
<dbReference type="PANTHER" id="PTHR12452:SF0">
    <property type="entry name" value="THIOREDOXIN DOMAIN-CONTAINING PROTEIN 17"/>
    <property type="match status" value="1"/>
</dbReference>
<dbReference type="InterPro" id="IPR010357">
    <property type="entry name" value="TXNDC17_dom"/>
</dbReference>
<dbReference type="Gene3D" id="3.40.30.10">
    <property type="entry name" value="Glutaredoxin"/>
    <property type="match status" value="1"/>
</dbReference>
<dbReference type="GO" id="GO:0005829">
    <property type="term" value="C:cytosol"/>
    <property type="evidence" value="ECO:0007669"/>
    <property type="project" value="TreeGrafter"/>
</dbReference>
<dbReference type="Pfam" id="PF06110">
    <property type="entry name" value="TXD17-like_Trx"/>
    <property type="match status" value="1"/>
</dbReference>
<organism evidence="3 4">
    <name type="scientific">Didymella pomorum</name>
    <dbReference type="NCBI Taxonomy" id="749634"/>
    <lineage>
        <taxon>Eukaryota</taxon>
        <taxon>Fungi</taxon>
        <taxon>Dikarya</taxon>
        <taxon>Ascomycota</taxon>
        <taxon>Pezizomycotina</taxon>
        <taxon>Dothideomycetes</taxon>
        <taxon>Pleosporomycetidae</taxon>
        <taxon>Pleosporales</taxon>
        <taxon>Pleosporineae</taxon>
        <taxon>Didymellaceae</taxon>
        <taxon>Didymella</taxon>
    </lineage>
</organism>
<proteinExistence type="inferred from homology"/>
<gene>
    <name evidence="3" type="ORF">N0V91_003552</name>
</gene>
<dbReference type="OrthoDB" id="78947at2759"/>
<sequence>MPIQDHFQIPGSPQDLPVAKEANAELFVAFISGTDPVTKQSWCPDVRAALPRLEKAFAGDDAPQLLYVHVGQRPEWKDLGNVYRTKWGVKAVPQLVRYQRVEGEVRTTGQLVENEVNDDTRLLDFVTR</sequence>
<dbReference type="GO" id="GO:0047134">
    <property type="term" value="F:protein-disulfide reductase [NAD(P)H] activity"/>
    <property type="evidence" value="ECO:0007669"/>
    <property type="project" value="InterPro"/>
</dbReference>